<dbReference type="Gene3D" id="3.30.465.10">
    <property type="match status" value="1"/>
</dbReference>
<reference evidence="9 10" key="1">
    <citation type="submission" date="2016-10" db="EMBL/GenBank/DDBJ databases">
        <authorList>
            <person name="de Groot N.N."/>
        </authorList>
    </citation>
    <scope>NUCLEOTIDE SEQUENCE [LARGE SCALE GENOMIC DNA]</scope>
    <source>
        <strain evidence="9 10">CGMCC 1.9109</strain>
    </source>
</reference>
<evidence type="ECO:0000256" key="2">
    <source>
        <dbReference type="ARBA" id="ARBA00008000"/>
    </source>
</evidence>
<keyword evidence="4" id="KW-0274">FAD</keyword>
<dbReference type="GO" id="GO:0008720">
    <property type="term" value="F:D-lactate dehydrogenase (NAD+) activity"/>
    <property type="evidence" value="ECO:0007669"/>
    <property type="project" value="TreeGrafter"/>
</dbReference>
<protein>
    <recommendedName>
        <fullName evidence="7">D-lactate dehydrogenase (cytochrome)</fullName>
        <ecNumber evidence="7">1.1.2.4</ecNumber>
    </recommendedName>
</protein>
<dbReference type="Pfam" id="PF01565">
    <property type="entry name" value="FAD_binding_4"/>
    <property type="match status" value="1"/>
</dbReference>
<proteinExistence type="inferred from homology"/>
<dbReference type="GO" id="GO:1903457">
    <property type="term" value="P:lactate catabolic process"/>
    <property type="evidence" value="ECO:0007669"/>
    <property type="project" value="TreeGrafter"/>
</dbReference>
<dbReference type="Proteomes" id="UP000183685">
    <property type="component" value="Unassembled WGS sequence"/>
</dbReference>
<evidence type="ECO:0000256" key="7">
    <source>
        <dbReference type="ARBA" id="ARBA00038897"/>
    </source>
</evidence>
<evidence type="ECO:0000256" key="6">
    <source>
        <dbReference type="ARBA" id="ARBA00023002"/>
    </source>
</evidence>
<comment type="similarity">
    <text evidence="2">Belongs to the FAD-binding oxidoreductase/transferase type 4 family.</text>
</comment>
<dbReference type="InterPro" id="IPR016164">
    <property type="entry name" value="FAD-linked_Oxase-like_C"/>
</dbReference>
<gene>
    <name evidence="9" type="ORF">SAMN04488071_1451</name>
</gene>
<dbReference type="SUPFAM" id="SSF55103">
    <property type="entry name" value="FAD-linked oxidases, C-terminal domain"/>
    <property type="match status" value="1"/>
</dbReference>
<dbReference type="FunFam" id="3.30.70.2740:FF:000001">
    <property type="entry name" value="D-lactate dehydrogenase mitochondrial"/>
    <property type="match status" value="1"/>
</dbReference>
<dbReference type="STRING" id="637679.GCA_001550055_01132"/>
<dbReference type="InterPro" id="IPR006094">
    <property type="entry name" value="Oxid_FAD_bind_N"/>
</dbReference>
<sequence>MNKDLAISDLTARFGTKINLSTADREQHGADESSHAVMMPDAVLYAATTEDVADAVRICARHRMPVIPFGAGTSLEGHVTAPHGGLTIDLSLMNRVLAVNEADLDVRVQAGVTRQSLNAYLRDRGLFFPVDPGADCTLGGMVGTRASGTNAVRYGTMREQLLSLEVVTATGEIIETGNRARKSAAGYDLTHLFTGSEGTLGVVTEMSLKVYGRPEKLMAGVCRFPDLGAAIDTVITTIQMGLPVARIELLDELSIKAVNAYSGLKHQEAPTLFLEFHGSAAAVDADIAAFSDLAADMGGSDIEFAEKQEDINKLWHARHQLYYATRAMEPGKHVVTTDVCVPISRLGDCMRETRRDMDESPIVGTMLGHVGDGNFHTILLADPNNLGEMRALDDLHDRMVTRAIEMGGTCTGEHGIGLGKMKYLEKEKGPAVHLMRQIKAALDPVGIMNPGKLLPGMENGS</sequence>
<keyword evidence="10" id="KW-1185">Reference proteome</keyword>
<evidence type="ECO:0000256" key="1">
    <source>
        <dbReference type="ARBA" id="ARBA00001974"/>
    </source>
</evidence>
<dbReference type="FunFam" id="1.10.45.10:FF:000001">
    <property type="entry name" value="D-lactate dehydrogenase mitochondrial"/>
    <property type="match status" value="1"/>
</dbReference>
<feature type="domain" description="FAD-binding PCMH-type" evidence="8">
    <location>
        <begin position="36"/>
        <end position="213"/>
    </location>
</feature>
<evidence type="ECO:0000256" key="3">
    <source>
        <dbReference type="ARBA" id="ARBA00022630"/>
    </source>
</evidence>
<dbReference type="FunFam" id="3.30.465.10:FF:000016">
    <property type="entry name" value="probable D-lactate dehydrogenase, mitochondrial"/>
    <property type="match status" value="1"/>
</dbReference>
<dbReference type="InterPro" id="IPR016166">
    <property type="entry name" value="FAD-bd_PCMH"/>
</dbReference>
<name>A0A1G6Y1Q4_9PROT</name>
<accession>A0A1G6Y1Q4</accession>
<keyword evidence="5" id="KW-0809">Transit peptide</keyword>
<evidence type="ECO:0000313" key="9">
    <source>
        <dbReference type="EMBL" id="SDD84329.1"/>
    </source>
</evidence>
<dbReference type="InterPro" id="IPR004113">
    <property type="entry name" value="FAD-bd_oxidored_4_C"/>
</dbReference>
<dbReference type="GO" id="GO:0071949">
    <property type="term" value="F:FAD binding"/>
    <property type="evidence" value="ECO:0007669"/>
    <property type="project" value="InterPro"/>
</dbReference>
<organism evidence="9 10">
    <name type="scientific">Kordiimonas lacus</name>
    <dbReference type="NCBI Taxonomy" id="637679"/>
    <lineage>
        <taxon>Bacteria</taxon>
        <taxon>Pseudomonadati</taxon>
        <taxon>Pseudomonadota</taxon>
        <taxon>Alphaproteobacteria</taxon>
        <taxon>Kordiimonadales</taxon>
        <taxon>Kordiimonadaceae</taxon>
        <taxon>Kordiimonas</taxon>
    </lineage>
</organism>
<keyword evidence="3" id="KW-0285">Flavoprotein</keyword>
<keyword evidence="6" id="KW-0560">Oxidoreductase</keyword>
<dbReference type="SUPFAM" id="SSF56176">
    <property type="entry name" value="FAD-binding/transporter-associated domain-like"/>
    <property type="match status" value="1"/>
</dbReference>
<dbReference type="AlphaFoldDB" id="A0A1G6Y1Q4"/>
<dbReference type="InterPro" id="IPR016171">
    <property type="entry name" value="Vanillyl_alc_oxidase_C-sub2"/>
</dbReference>
<dbReference type="Gene3D" id="1.10.45.10">
    <property type="entry name" value="Vanillyl-alcohol Oxidase, Chain A, domain 4"/>
    <property type="match status" value="1"/>
</dbReference>
<comment type="cofactor">
    <cofactor evidence="1">
        <name>FAD</name>
        <dbReference type="ChEBI" id="CHEBI:57692"/>
    </cofactor>
</comment>
<dbReference type="Pfam" id="PF02913">
    <property type="entry name" value="FAD-oxidase_C"/>
    <property type="match status" value="1"/>
</dbReference>
<dbReference type="PROSITE" id="PS51387">
    <property type="entry name" value="FAD_PCMH"/>
    <property type="match status" value="1"/>
</dbReference>
<dbReference type="RefSeq" id="WP_068302070.1">
    <property type="nucleotide sequence ID" value="NZ_DAIOMO010000002.1"/>
</dbReference>
<evidence type="ECO:0000259" key="8">
    <source>
        <dbReference type="PROSITE" id="PS51387"/>
    </source>
</evidence>
<dbReference type="EMBL" id="FNAK01000003">
    <property type="protein sequence ID" value="SDD84329.1"/>
    <property type="molecule type" value="Genomic_DNA"/>
</dbReference>
<dbReference type="OrthoDB" id="9811557at2"/>
<evidence type="ECO:0000256" key="5">
    <source>
        <dbReference type="ARBA" id="ARBA00022946"/>
    </source>
</evidence>
<dbReference type="PANTHER" id="PTHR11748">
    <property type="entry name" value="D-LACTATE DEHYDROGENASE"/>
    <property type="match status" value="1"/>
</dbReference>
<dbReference type="InterPro" id="IPR016169">
    <property type="entry name" value="FAD-bd_PCMH_sub2"/>
</dbReference>
<evidence type="ECO:0000256" key="4">
    <source>
        <dbReference type="ARBA" id="ARBA00022827"/>
    </source>
</evidence>
<dbReference type="GO" id="GO:0004458">
    <property type="term" value="F:D-lactate dehydrogenase (cytochrome) activity"/>
    <property type="evidence" value="ECO:0007669"/>
    <property type="project" value="UniProtKB-EC"/>
</dbReference>
<dbReference type="PANTHER" id="PTHR11748:SF111">
    <property type="entry name" value="D-LACTATE DEHYDROGENASE, MITOCHONDRIAL-RELATED"/>
    <property type="match status" value="1"/>
</dbReference>
<evidence type="ECO:0000313" key="10">
    <source>
        <dbReference type="Proteomes" id="UP000183685"/>
    </source>
</evidence>
<dbReference type="EC" id="1.1.2.4" evidence="7"/>
<dbReference type="InterPro" id="IPR036318">
    <property type="entry name" value="FAD-bd_PCMH-like_sf"/>
</dbReference>
<dbReference type="Gene3D" id="3.30.70.2740">
    <property type="match status" value="1"/>
</dbReference>